<reference evidence="1" key="1">
    <citation type="journal article" date="2019" name="PLoS Negl. Trop. Dis.">
        <title>Revisiting the worldwide diversity of Leptospira species in the environment.</title>
        <authorList>
            <person name="Vincent A.T."/>
            <person name="Schiettekatte O."/>
            <person name="Bourhy P."/>
            <person name="Veyrier F.J."/>
            <person name="Picardeau M."/>
        </authorList>
    </citation>
    <scope>NUCLEOTIDE SEQUENCE [LARGE SCALE GENOMIC DNA]</scope>
    <source>
        <strain evidence="1">SSW15</strain>
    </source>
</reference>
<dbReference type="OrthoDB" id="342207at2"/>
<dbReference type="EMBL" id="RQET01000002">
    <property type="protein sequence ID" value="TGK13078.1"/>
    <property type="molecule type" value="Genomic_DNA"/>
</dbReference>
<sequence length="465" mass="52465">MGIFGDSYPKYRLDDSSLLNDGNIPVLSVGRFARTQEDSSKIRTKYGFYVDPYVFGRSFSQKGGVLSDQARKTSAKGVFSPEFGWIGGSSRWEAMVLASPYLTYMEKEDSRAQTYKLTDGEAIASLGLNLSFLSLRIEGGRGFQRLDGAGFLFASLANYAEFGWSIKSLNLKGSLLGLEFQSRLSYLPREDSESPLSVRGGDLVWEPHKLWKRLRFFHYQYSEPRQEAVPASFFQTAQPFQAYGFYRYSGTEFEFLKWQEWKWEGSFFHLEGRRENGKDATDSYHTRQTTNSFLATVSTTYETGPVSIFVRGLYSKSDRTFRTDNRSDGFAGIKGDPRGFLAPISILLLRDFQAKQDAPFAGIDSYRKPVYENDGLQYYQAGLRKELSQGWSATLATGLGISYIGRGLELIAAGGWKGEVGFALLGAAYAWVKPGQDESVLLDEIKRPMAVREYFRWYASAGIRF</sequence>
<evidence type="ECO:0008006" key="3">
    <source>
        <dbReference type="Google" id="ProtNLM"/>
    </source>
</evidence>
<dbReference type="RefSeq" id="WP_135766589.1">
    <property type="nucleotide sequence ID" value="NZ_RQET01000002.1"/>
</dbReference>
<evidence type="ECO:0000313" key="2">
    <source>
        <dbReference type="Proteomes" id="UP000298458"/>
    </source>
</evidence>
<comment type="caution">
    <text evidence="1">The sequence shown here is derived from an EMBL/GenBank/DDBJ whole genome shotgun (WGS) entry which is preliminary data.</text>
</comment>
<evidence type="ECO:0000313" key="1">
    <source>
        <dbReference type="EMBL" id="TGK13078.1"/>
    </source>
</evidence>
<protein>
    <recommendedName>
        <fullName evidence="3">Alginate export domain-containing protein</fullName>
    </recommendedName>
</protein>
<organism evidence="1 2">
    <name type="scientific">Leptospira fletcheri</name>
    <dbReference type="NCBI Taxonomy" id="2484981"/>
    <lineage>
        <taxon>Bacteria</taxon>
        <taxon>Pseudomonadati</taxon>
        <taxon>Spirochaetota</taxon>
        <taxon>Spirochaetia</taxon>
        <taxon>Leptospirales</taxon>
        <taxon>Leptospiraceae</taxon>
        <taxon>Leptospira</taxon>
    </lineage>
</organism>
<dbReference type="AlphaFoldDB" id="A0A4R9GKT2"/>
<proteinExistence type="predicted"/>
<accession>A0A4R9GKT2</accession>
<name>A0A4R9GKT2_9LEPT</name>
<gene>
    <name evidence="1" type="ORF">EHO60_02440</name>
</gene>
<dbReference type="Proteomes" id="UP000298458">
    <property type="component" value="Unassembled WGS sequence"/>
</dbReference>
<keyword evidence="2" id="KW-1185">Reference proteome</keyword>